<feature type="compositionally biased region" description="Pro residues" evidence="2">
    <location>
        <begin position="14"/>
        <end position="24"/>
    </location>
</feature>
<accession>A0A3B6EU11</accession>
<evidence type="ECO:0000256" key="1">
    <source>
        <dbReference type="ARBA" id="ARBA00022946"/>
    </source>
</evidence>
<evidence type="ECO:0000259" key="3">
    <source>
        <dbReference type="Pfam" id="PF21864"/>
    </source>
</evidence>
<feature type="compositionally biased region" description="Basic residues" evidence="2">
    <location>
        <begin position="69"/>
        <end position="79"/>
    </location>
</feature>
<dbReference type="InterPro" id="IPR039206">
    <property type="entry name" value="MORF/ORRM1/DAG-like"/>
</dbReference>
<name>A0A3B6EU11_WHEAT</name>
<feature type="domain" description="MORF/ORRM1/DAG-like MORF" evidence="3">
    <location>
        <begin position="95"/>
        <end position="163"/>
    </location>
</feature>
<dbReference type="Pfam" id="PF21864">
    <property type="entry name" value="MORF_dom"/>
    <property type="match status" value="1"/>
</dbReference>
<reference evidence="4" key="1">
    <citation type="submission" date="2018-08" db="EMBL/GenBank/DDBJ databases">
        <authorList>
            <person name="Rossello M."/>
        </authorList>
    </citation>
    <scope>NUCLEOTIDE SEQUENCE [LARGE SCALE GENOMIC DNA]</scope>
    <source>
        <strain evidence="4">cv. Chinese Spring</strain>
    </source>
</reference>
<dbReference type="GO" id="GO:0016554">
    <property type="term" value="P:cytidine to uridine editing"/>
    <property type="evidence" value="ECO:0007669"/>
    <property type="project" value="InterPro"/>
</dbReference>
<evidence type="ECO:0000256" key="2">
    <source>
        <dbReference type="SAM" id="MobiDB-lite"/>
    </source>
</evidence>
<dbReference type="Gramene" id="TraesCS3A03G1111500.1">
    <property type="protein sequence ID" value="TraesCS3A03G1111500.1.CDS"/>
    <property type="gene ID" value="TraesCS3A03G1111500"/>
</dbReference>
<keyword evidence="5" id="KW-1185">Reference proteome</keyword>
<dbReference type="PANTHER" id="PTHR31346">
    <property type="entry name" value="MULTIPLE ORGANELLAR RNA EDITING FACTOR 2, CHLOROPLASTIC-RELATED-RELATED"/>
    <property type="match status" value="1"/>
</dbReference>
<protein>
    <recommendedName>
        <fullName evidence="3">MORF/ORRM1/DAG-like MORF domain-containing protein</fullName>
    </recommendedName>
</protein>
<feature type="region of interest" description="Disordered" evidence="2">
    <location>
        <begin position="1"/>
        <end position="83"/>
    </location>
</feature>
<dbReference type="Proteomes" id="UP000019116">
    <property type="component" value="Chromosome 3A"/>
</dbReference>
<dbReference type="PANTHER" id="PTHR31346:SF7">
    <property type="entry name" value="MULTIPLE ORGANELLAR RNA EDITING FACTOR 2, CHLOROPLASTIC-RELATED"/>
    <property type="match status" value="1"/>
</dbReference>
<reference evidence="4" key="2">
    <citation type="submission" date="2018-10" db="UniProtKB">
        <authorList>
            <consortium name="EnsemblPlants"/>
        </authorList>
    </citation>
    <scope>IDENTIFICATION</scope>
</reference>
<dbReference type="GO" id="GO:0080156">
    <property type="term" value="P:mitochondrial mRNA modification"/>
    <property type="evidence" value="ECO:0000318"/>
    <property type="project" value="GO_Central"/>
</dbReference>
<dbReference type="EnsemblPlants" id="TraesCS3A02G476100.2">
    <property type="protein sequence ID" value="TraesCS3A02G476100.2"/>
    <property type="gene ID" value="TraesCS3A02G476100"/>
</dbReference>
<dbReference type="InterPro" id="IPR054059">
    <property type="entry name" value="MORF/ORRM1/DAG-like_MORF"/>
</dbReference>
<organism evidence="4">
    <name type="scientific">Triticum aestivum</name>
    <name type="common">Wheat</name>
    <dbReference type="NCBI Taxonomy" id="4565"/>
    <lineage>
        <taxon>Eukaryota</taxon>
        <taxon>Viridiplantae</taxon>
        <taxon>Streptophyta</taxon>
        <taxon>Embryophyta</taxon>
        <taxon>Tracheophyta</taxon>
        <taxon>Spermatophyta</taxon>
        <taxon>Magnoliopsida</taxon>
        <taxon>Liliopsida</taxon>
        <taxon>Poales</taxon>
        <taxon>Poaceae</taxon>
        <taxon>BOP clade</taxon>
        <taxon>Pooideae</taxon>
        <taxon>Triticodae</taxon>
        <taxon>Triticeae</taxon>
        <taxon>Triticinae</taxon>
        <taxon>Triticum</taxon>
    </lineage>
</organism>
<keyword evidence="1" id="KW-0809">Transit peptide</keyword>
<sequence>MAAAATSMARRCSPLPPHLPPPRLPRVHPAHPGVDEGDAAPRGRRLLVAPLPRRQGRQGHGAAAGGRRVLPHAGRRRGRDRAPTEMAPLFPGCDYEHWLIVMDNLGGEGDSKHQMIDCYIHTLAKVLGSSKEEAKRKIYNVSCQRYFGFGCEIDEETAIKLECFRVIHMDSWCSLCAP</sequence>
<evidence type="ECO:0000313" key="4">
    <source>
        <dbReference type="EnsemblPlants" id="TraesCS3A02G476100.2"/>
    </source>
</evidence>
<dbReference type="SMR" id="A0A3B6EU11"/>
<proteinExistence type="predicted"/>
<dbReference type="GO" id="GO:0005739">
    <property type="term" value="C:mitochondrion"/>
    <property type="evidence" value="ECO:0000318"/>
    <property type="project" value="GO_Central"/>
</dbReference>
<evidence type="ECO:0000313" key="5">
    <source>
        <dbReference type="Proteomes" id="UP000019116"/>
    </source>
</evidence>
<dbReference type="AlphaFoldDB" id="A0A3B6EU11"/>
<dbReference type="Gramene" id="TraesCS3A02G476100.2">
    <property type="protein sequence ID" value="TraesCS3A02G476100.2"/>
    <property type="gene ID" value="TraesCS3A02G476100"/>
</dbReference>